<proteinExistence type="predicted"/>
<feature type="transmembrane region" description="Helical" evidence="1">
    <location>
        <begin position="24"/>
        <end position="41"/>
    </location>
</feature>
<feature type="non-terminal residue" evidence="2">
    <location>
        <position position="51"/>
    </location>
</feature>
<dbReference type="EMBL" id="KZ559632">
    <property type="protein sequence ID" value="PLN75923.1"/>
    <property type="molecule type" value="Genomic_DNA"/>
</dbReference>
<reference evidence="3" key="1">
    <citation type="submission" date="2017-12" db="EMBL/GenBank/DDBJ databases">
        <authorList>
            <consortium name="DOE Joint Genome Institute"/>
            <person name="Mondo S.J."/>
            <person name="Kjaerbolling I."/>
            <person name="Vesth T.C."/>
            <person name="Frisvad J.C."/>
            <person name="Nybo J.L."/>
            <person name="Theobald S."/>
            <person name="Kuo A."/>
            <person name="Bowyer P."/>
            <person name="Matsuda Y."/>
            <person name="Lyhne E.K."/>
            <person name="Kogle M.E."/>
            <person name="Clum A."/>
            <person name="Lipzen A."/>
            <person name="Salamov A."/>
            <person name="Ngan C.Y."/>
            <person name="Daum C."/>
            <person name="Chiniquy J."/>
            <person name="Barry K."/>
            <person name="LaButti K."/>
            <person name="Haridas S."/>
            <person name="Simmons B.A."/>
            <person name="Magnuson J.K."/>
            <person name="Mortensen U.H."/>
            <person name="Larsen T.O."/>
            <person name="Grigoriev I.V."/>
            <person name="Baker S.E."/>
            <person name="Andersen M.R."/>
            <person name="Nordberg H.P."/>
            <person name="Cantor M.N."/>
            <person name="Hua S.X."/>
        </authorList>
    </citation>
    <scope>NUCLEOTIDE SEQUENCE [LARGE SCALE GENOMIC DNA]</scope>
    <source>
        <strain evidence="3">IBT 19404</strain>
    </source>
</reference>
<keyword evidence="1" id="KW-0812">Transmembrane</keyword>
<organism evidence="2 3">
    <name type="scientific">Aspergillus taichungensis</name>
    <dbReference type="NCBI Taxonomy" id="482145"/>
    <lineage>
        <taxon>Eukaryota</taxon>
        <taxon>Fungi</taxon>
        <taxon>Dikarya</taxon>
        <taxon>Ascomycota</taxon>
        <taxon>Pezizomycotina</taxon>
        <taxon>Eurotiomycetes</taxon>
        <taxon>Eurotiomycetidae</taxon>
        <taxon>Eurotiales</taxon>
        <taxon>Aspergillaceae</taxon>
        <taxon>Aspergillus</taxon>
        <taxon>Aspergillus subgen. Circumdati</taxon>
    </lineage>
</organism>
<name>A0A2J5HG61_9EURO</name>
<accession>A0A2J5HG61</accession>
<evidence type="ECO:0000313" key="3">
    <source>
        <dbReference type="Proteomes" id="UP000235023"/>
    </source>
</evidence>
<keyword evidence="1" id="KW-1133">Transmembrane helix</keyword>
<evidence type="ECO:0000256" key="1">
    <source>
        <dbReference type="SAM" id="Phobius"/>
    </source>
</evidence>
<keyword evidence="3" id="KW-1185">Reference proteome</keyword>
<gene>
    <name evidence="2" type="ORF">BDW42DRAFT_179703</name>
</gene>
<protein>
    <submittedName>
        <fullName evidence="2">Uncharacterized protein</fullName>
    </submittedName>
</protein>
<keyword evidence="1" id="KW-0472">Membrane</keyword>
<evidence type="ECO:0000313" key="2">
    <source>
        <dbReference type="EMBL" id="PLN75923.1"/>
    </source>
</evidence>
<dbReference type="AlphaFoldDB" id="A0A2J5HG61"/>
<sequence length="51" mass="6101">MIHHDEICPSTMLPNVMHIGIEDFIYLSLLFIQVSFTWRGWRGISRKIREI</sequence>
<dbReference type="Proteomes" id="UP000235023">
    <property type="component" value="Unassembled WGS sequence"/>
</dbReference>